<organism evidence="2 3">
    <name type="scientific">Paenibacillus lautus</name>
    <name type="common">Bacillus lautus</name>
    <dbReference type="NCBI Taxonomy" id="1401"/>
    <lineage>
        <taxon>Bacteria</taxon>
        <taxon>Bacillati</taxon>
        <taxon>Bacillota</taxon>
        <taxon>Bacilli</taxon>
        <taxon>Bacillales</taxon>
        <taxon>Paenibacillaceae</taxon>
        <taxon>Paenibacillus</taxon>
    </lineage>
</organism>
<dbReference type="Proteomes" id="UP000187074">
    <property type="component" value="Unassembled WGS sequence"/>
</dbReference>
<dbReference type="EMBL" id="MRTF01000011">
    <property type="protein sequence ID" value="OME89085.1"/>
    <property type="molecule type" value="Genomic_DNA"/>
</dbReference>
<keyword evidence="1" id="KW-0732">Signal</keyword>
<gene>
    <name evidence="2" type="ORF">BK123_27295</name>
</gene>
<reference evidence="2 3" key="1">
    <citation type="submission" date="2016-11" db="EMBL/GenBank/DDBJ databases">
        <title>Paenibacillus species isolates.</title>
        <authorList>
            <person name="Beno S.M."/>
        </authorList>
    </citation>
    <scope>NUCLEOTIDE SEQUENCE [LARGE SCALE GENOMIC DNA]</scope>
    <source>
        <strain evidence="2 3">FSL F4-0100</strain>
    </source>
</reference>
<dbReference type="OrthoDB" id="94797at2"/>
<dbReference type="Gene3D" id="3.40.190.10">
    <property type="entry name" value="Periplasmic binding protein-like II"/>
    <property type="match status" value="2"/>
</dbReference>
<evidence type="ECO:0008006" key="4">
    <source>
        <dbReference type="Google" id="ProtNLM"/>
    </source>
</evidence>
<dbReference type="AlphaFoldDB" id="A0A1R1AU34"/>
<proteinExistence type="predicted"/>
<accession>A0A1R1AU34</accession>
<feature type="signal peptide" evidence="1">
    <location>
        <begin position="1"/>
        <end position="19"/>
    </location>
</feature>
<evidence type="ECO:0000313" key="2">
    <source>
        <dbReference type="EMBL" id="OME89085.1"/>
    </source>
</evidence>
<dbReference type="RefSeq" id="WP_076325502.1">
    <property type="nucleotide sequence ID" value="NZ_JBCNGN010000011.1"/>
</dbReference>
<comment type="caution">
    <text evidence="2">The sequence shown here is derived from an EMBL/GenBank/DDBJ whole genome shotgun (WGS) entry which is preliminary data.</text>
</comment>
<dbReference type="STRING" id="1401.BK123_27295"/>
<evidence type="ECO:0000313" key="3">
    <source>
        <dbReference type="Proteomes" id="UP000187074"/>
    </source>
</evidence>
<dbReference type="SUPFAM" id="SSF53850">
    <property type="entry name" value="Periplasmic binding protein-like II"/>
    <property type="match status" value="1"/>
</dbReference>
<feature type="chain" id="PRO_5038988245" description="ABC transporter substrate-binding protein" evidence="1">
    <location>
        <begin position="20"/>
        <end position="437"/>
    </location>
</feature>
<sequence>MKKALSGMLAMLMLITSLAACGSPKNESAVNGGGGGAGEASVILNIAMHVANVKDQEPAMYEAIEAFQAKHPEIMVNLSGADTNDHIKKMKVQAQSGEMPDIFWMLPASAKEMNQAGLLLDLSEMINDTPELSAIDPMMLKNYEDSGKKFGLPYQSLVTGLWYNKALFEEYNVKVPETYEELIEAVNVFKANNVVTIAQGAKDNYSIWAFLGMLTRYGYFDKIDAILAGEEKFNNPDFLRLFNQIAELQELGAFPENVTTMSYFQAVEMFTSGKAAMLDAGAWETGKLEASPIAETVGFSWGPTFSDGVGNQKIAMISASAPLVASAKVKEDSLKYDAVQKFFTFYYSQEGMQIMVDNQLPPITNYEADVDKNSHPVYAELIRAMNEPEWEKPIAQPDLVVSDAIGNAMYDSIYGVINGFYSPEQALDLIDQKIEQQ</sequence>
<dbReference type="PANTHER" id="PTHR43649">
    <property type="entry name" value="ARABINOSE-BINDING PROTEIN-RELATED"/>
    <property type="match status" value="1"/>
</dbReference>
<dbReference type="Pfam" id="PF01547">
    <property type="entry name" value="SBP_bac_1"/>
    <property type="match status" value="1"/>
</dbReference>
<dbReference type="PROSITE" id="PS51257">
    <property type="entry name" value="PROKAR_LIPOPROTEIN"/>
    <property type="match status" value="1"/>
</dbReference>
<name>A0A1R1AU34_PAELA</name>
<protein>
    <recommendedName>
        <fullName evidence="4">ABC transporter substrate-binding protein</fullName>
    </recommendedName>
</protein>
<dbReference type="InterPro" id="IPR050490">
    <property type="entry name" value="Bact_solute-bd_prot1"/>
</dbReference>
<dbReference type="InterPro" id="IPR006059">
    <property type="entry name" value="SBP"/>
</dbReference>
<evidence type="ECO:0000256" key="1">
    <source>
        <dbReference type="SAM" id="SignalP"/>
    </source>
</evidence>